<accession>A0A512B4R4</accession>
<comment type="caution">
    <text evidence="1">The sequence shown here is derived from an EMBL/GenBank/DDBJ whole genome shotgun (WGS) entry which is preliminary data.</text>
</comment>
<evidence type="ECO:0000313" key="2">
    <source>
        <dbReference type="Proteomes" id="UP000321532"/>
    </source>
</evidence>
<dbReference type="Proteomes" id="UP000321532">
    <property type="component" value="Unassembled WGS sequence"/>
</dbReference>
<protein>
    <submittedName>
        <fullName evidence="1">Uncharacterized protein</fullName>
    </submittedName>
</protein>
<sequence>MDKNFHLVKPTDMHDIDRTLREQEFGNELEFNQEFGNEFEQEAGYEFGQETGYEFGQEFIQELGQEFSPELENEYTGELAGNLEMELTNELLTVTNEQELNQFVGNLLAKAASGFVQSPTGQSVGRFLVNFGKNTLPQVAANLGGQAGGALGARAGKAFTNRFGGGIVGQALSGGLKQGGAYLGKQGGAWLGNKAGNWVASKAQRVFNLEFEGLSPEDREYEIARSYVQFASEIARRASAAARNNPRVRLSNLSRQIIPQAAQLYAPGLISGGDGAASIVGLRRRGTWERRGKSIILYEYQ</sequence>
<dbReference type="EMBL" id="BJYS01000047">
    <property type="protein sequence ID" value="GEO06941.1"/>
    <property type="molecule type" value="Genomic_DNA"/>
</dbReference>
<dbReference type="AlphaFoldDB" id="A0A512B4R4"/>
<gene>
    <name evidence="1" type="ORF">AAE02nite_46050</name>
</gene>
<proteinExistence type="predicted"/>
<evidence type="ECO:0000313" key="1">
    <source>
        <dbReference type="EMBL" id="GEO06941.1"/>
    </source>
</evidence>
<organism evidence="1 2">
    <name type="scientific">Adhaeribacter aerolatus</name>
    <dbReference type="NCBI Taxonomy" id="670289"/>
    <lineage>
        <taxon>Bacteria</taxon>
        <taxon>Pseudomonadati</taxon>
        <taxon>Bacteroidota</taxon>
        <taxon>Cytophagia</taxon>
        <taxon>Cytophagales</taxon>
        <taxon>Hymenobacteraceae</taxon>
        <taxon>Adhaeribacter</taxon>
    </lineage>
</organism>
<keyword evidence="2" id="KW-1185">Reference proteome</keyword>
<reference evidence="1 2" key="1">
    <citation type="submission" date="2019-07" db="EMBL/GenBank/DDBJ databases">
        <title>Whole genome shotgun sequence of Adhaeribacter aerolatus NBRC 106133.</title>
        <authorList>
            <person name="Hosoyama A."/>
            <person name="Uohara A."/>
            <person name="Ohji S."/>
            <person name="Ichikawa N."/>
        </authorList>
    </citation>
    <scope>NUCLEOTIDE SEQUENCE [LARGE SCALE GENOMIC DNA]</scope>
    <source>
        <strain evidence="1 2">NBRC 106133</strain>
    </source>
</reference>
<name>A0A512B4R4_9BACT</name>